<feature type="domain" description="Menaquinone biosynthesis protein MenD middle" evidence="9">
    <location>
        <begin position="214"/>
        <end position="406"/>
    </location>
</feature>
<keyword evidence="11" id="KW-1185">Reference proteome</keyword>
<dbReference type="OrthoDB" id="9791859at2"/>
<dbReference type="InterPro" id="IPR032264">
    <property type="entry name" value="MenD_middle"/>
</dbReference>
<keyword evidence="2 6" id="KW-0479">Metal-binding</keyword>
<dbReference type="Pfam" id="PF02776">
    <property type="entry name" value="TPP_enzyme_N"/>
    <property type="match status" value="1"/>
</dbReference>
<keyword evidence="4 6" id="KW-0786">Thiamine pyrophosphate</keyword>
<dbReference type="InterPro" id="IPR004433">
    <property type="entry name" value="MenaQ_synth_MenD"/>
</dbReference>
<evidence type="ECO:0000256" key="3">
    <source>
        <dbReference type="ARBA" id="ARBA00022842"/>
    </source>
</evidence>
<comment type="cofactor">
    <cofactor evidence="6">
        <name>Mg(2+)</name>
        <dbReference type="ChEBI" id="CHEBI:18420"/>
    </cofactor>
    <cofactor evidence="6">
        <name>Mn(2+)</name>
        <dbReference type="ChEBI" id="CHEBI:29035"/>
    </cofactor>
</comment>
<gene>
    <name evidence="6" type="primary">menD</name>
    <name evidence="10" type="ORF">I215_04435</name>
</gene>
<dbReference type="eggNOG" id="COG1165">
    <property type="taxonomic scope" value="Bacteria"/>
</dbReference>
<dbReference type="PANTHER" id="PTHR42916">
    <property type="entry name" value="2-SUCCINYL-5-ENOLPYRUVYL-6-HYDROXY-3-CYCLOHEXENE-1-CARBOXYLATE SYNTHASE"/>
    <property type="match status" value="1"/>
</dbReference>
<dbReference type="SUPFAM" id="SSF52518">
    <property type="entry name" value="Thiamin diphosphate-binding fold (THDP-binding)"/>
    <property type="match status" value="2"/>
</dbReference>
<keyword evidence="6" id="KW-0474">Menaquinone biosynthesis</keyword>
<dbReference type="InterPro" id="IPR011766">
    <property type="entry name" value="TPP_enzyme_TPP-bd"/>
</dbReference>
<evidence type="ECO:0000313" key="11">
    <source>
        <dbReference type="Proteomes" id="UP000007364"/>
    </source>
</evidence>
<evidence type="ECO:0000256" key="6">
    <source>
        <dbReference type="HAMAP-Rule" id="MF_01659"/>
    </source>
</evidence>
<evidence type="ECO:0000256" key="1">
    <source>
        <dbReference type="ARBA" id="ARBA00022679"/>
    </source>
</evidence>
<dbReference type="InterPro" id="IPR012001">
    <property type="entry name" value="Thiamin_PyroP_enz_TPP-bd_dom"/>
</dbReference>
<evidence type="ECO:0000259" key="9">
    <source>
        <dbReference type="Pfam" id="PF16582"/>
    </source>
</evidence>
<comment type="caution">
    <text evidence="10">The sequence shown here is derived from an EMBL/GenBank/DDBJ whole genome shotgun (WGS) entry which is preliminary data.</text>
</comment>
<sequence>MKRSSIVLAQTVSQLCKLKEIQHIIISPGSRNAPLTISFTEDPYFKTYSIVDERSAGFFALGIAQQLKKPVALLCTSGSALLNYYPAISEAFYSDIPLVVLSADRPSSKIDIGDGQTIRQNDVYHRHILYSANLKEDQYTYDGKTSGEETIYNNHQKENEHKINYAINTAIMESGPVHINIPFEEPLYHSVEQQLVHPEVISASLSDYTITSEELMSYSKIWNSAEKKMVLVGVNFPDEIPFEVLEKLANDTSVIVFTETTSNLHHSDFFPNIDKIIAPLEFNKKDEPHFKELQPDVLLTFGGLVVSKKIKAFLRNYPPKHHWHIDPKKAYDTFYCLERHFKTKPSEFLSAFLNLVEPSSTGQQSTWLKVKAQRSVAHKQYVTQLPFSDFSVYERILKTIPNHYQLQLSNSSTIRYAQLFQLNEKLQVFCNRGTSGIDGSISTAVGAAVASNRPVLIITGDLSFFYDSNALWNNYIPSNFRLIVINNQGGGIFRILPGNKNTDNFSTYFETKHSLRAKGICETFGVEYLSAANQEELEEHLIAFYKDSQRAKLLEIHTPRLLNDEILLGYFKFLSQN</sequence>
<dbReference type="GO" id="GO:0030976">
    <property type="term" value="F:thiamine pyrophosphate binding"/>
    <property type="evidence" value="ECO:0007669"/>
    <property type="project" value="UniProtKB-UniRule"/>
</dbReference>
<dbReference type="CDD" id="cd07037">
    <property type="entry name" value="TPP_PYR_MenD"/>
    <property type="match status" value="1"/>
</dbReference>
<dbReference type="Pfam" id="PF16582">
    <property type="entry name" value="TPP_enzyme_M_2"/>
    <property type="match status" value="1"/>
</dbReference>
<dbReference type="GO" id="GO:0070204">
    <property type="term" value="F:2-succinyl-5-enolpyruvyl-6-hydroxy-3-cyclohexene-1-carboxylic-acid synthase activity"/>
    <property type="evidence" value="ECO:0007669"/>
    <property type="project" value="UniProtKB-UniRule"/>
</dbReference>
<keyword evidence="3 6" id="KW-0460">Magnesium</keyword>
<dbReference type="UniPathway" id="UPA00079"/>
<dbReference type="Pfam" id="PF02775">
    <property type="entry name" value="TPP_enzyme_C"/>
    <property type="match status" value="1"/>
</dbReference>
<name>K2PXH1_9FLAO</name>
<dbReference type="EMBL" id="AMSG01000003">
    <property type="protein sequence ID" value="EKF56164.1"/>
    <property type="molecule type" value="Genomic_DNA"/>
</dbReference>
<dbReference type="RefSeq" id="WP_008990760.1">
    <property type="nucleotide sequence ID" value="NZ_AMSG01000003.1"/>
</dbReference>
<dbReference type="InterPro" id="IPR029061">
    <property type="entry name" value="THDP-binding"/>
</dbReference>
<evidence type="ECO:0000259" key="7">
    <source>
        <dbReference type="Pfam" id="PF02775"/>
    </source>
</evidence>
<dbReference type="UniPathway" id="UPA01057">
    <property type="reaction ID" value="UER00164"/>
</dbReference>
<dbReference type="EC" id="2.2.1.9" evidence="6"/>
<comment type="function">
    <text evidence="6">Catalyzes the thiamine diphosphate-dependent decarboxylation of 2-oxoglutarate and the subsequent addition of the resulting succinic semialdehyde-thiamine pyrophosphate anion to isochorismate to yield 2-succinyl-5-enolpyruvyl-6-hydroxy-3-cyclohexene-1-carboxylate (SEPHCHC).</text>
</comment>
<protein>
    <recommendedName>
        <fullName evidence="6">2-succinyl-5-enolpyruvyl-6-hydroxy-3-cyclohexene-1-carboxylate synthase</fullName>
        <shortName evidence="6">SEPHCHC synthase</shortName>
        <ecNumber evidence="6">2.2.1.9</ecNumber>
    </recommendedName>
    <alternativeName>
        <fullName evidence="6">Menaquinone biosynthesis protein MenD</fullName>
    </alternativeName>
</protein>
<dbReference type="GO" id="GO:0030145">
    <property type="term" value="F:manganese ion binding"/>
    <property type="evidence" value="ECO:0007669"/>
    <property type="project" value="UniProtKB-UniRule"/>
</dbReference>
<dbReference type="Gene3D" id="3.40.50.970">
    <property type="match status" value="2"/>
</dbReference>
<dbReference type="PIRSF" id="PIRSF004983">
    <property type="entry name" value="MenD"/>
    <property type="match status" value="1"/>
</dbReference>
<evidence type="ECO:0000313" key="10">
    <source>
        <dbReference type="EMBL" id="EKF56164.1"/>
    </source>
</evidence>
<reference evidence="10 11" key="1">
    <citation type="journal article" date="2012" name="J. Bacteriol.">
        <title>Genome Sequence of Galbibacter marinum Type Strain ck-I2-15.</title>
        <authorList>
            <person name="Lai Q."/>
            <person name="Li C."/>
            <person name="Shao Z."/>
        </authorList>
    </citation>
    <scope>NUCLEOTIDE SEQUENCE [LARGE SCALE GENOMIC DNA]</scope>
    <source>
        <strain evidence="11">ck-I2-15</strain>
    </source>
</reference>
<dbReference type="PATRIC" id="fig|555500.3.peg.918"/>
<comment type="catalytic activity">
    <reaction evidence="6">
        <text>isochorismate + 2-oxoglutarate + H(+) = 5-enolpyruvoyl-6-hydroxy-2-succinyl-cyclohex-3-ene-1-carboxylate + CO2</text>
        <dbReference type="Rhea" id="RHEA:25593"/>
        <dbReference type="ChEBI" id="CHEBI:15378"/>
        <dbReference type="ChEBI" id="CHEBI:16526"/>
        <dbReference type="ChEBI" id="CHEBI:16810"/>
        <dbReference type="ChEBI" id="CHEBI:29780"/>
        <dbReference type="ChEBI" id="CHEBI:58818"/>
        <dbReference type="EC" id="2.2.1.9"/>
    </reaction>
</comment>
<dbReference type="GO" id="GO:0009234">
    <property type="term" value="P:menaquinone biosynthetic process"/>
    <property type="evidence" value="ECO:0007669"/>
    <property type="project" value="UniProtKB-UniRule"/>
</dbReference>
<evidence type="ECO:0000256" key="5">
    <source>
        <dbReference type="ARBA" id="ARBA00023211"/>
    </source>
</evidence>
<evidence type="ECO:0000259" key="8">
    <source>
        <dbReference type="Pfam" id="PF02776"/>
    </source>
</evidence>
<comment type="similarity">
    <text evidence="6">Belongs to the TPP enzyme family. MenD subfamily.</text>
</comment>
<keyword evidence="5 6" id="KW-0464">Manganese</keyword>
<dbReference type="PANTHER" id="PTHR42916:SF1">
    <property type="entry name" value="PROTEIN PHYLLO, CHLOROPLASTIC"/>
    <property type="match status" value="1"/>
</dbReference>
<dbReference type="AlphaFoldDB" id="K2PXH1"/>
<comment type="pathway">
    <text evidence="6">Quinol/quinone metabolism; menaquinone biosynthesis.</text>
</comment>
<evidence type="ECO:0000256" key="4">
    <source>
        <dbReference type="ARBA" id="ARBA00023052"/>
    </source>
</evidence>
<dbReference type="CDD" id="cd02009">
    <property type="entry name" value="TPP_SHCHC_synthase"/>
    <property type="match status" value="1"/>
</dbReference>
<dbReference type="STRING" id="555500.I215_04435"/>
<proteinExistence type="inferred from homology"/>
<dbReference type="HAMAP" id="MF_01659">
    <property type="entry name" value="MenD"/>
    <property type="match status" value="1"/>
</dbReference>
<dbReference type="Gene3D" id="3.40.50.1220">
    <property type="entry name" value="TPP-binding domain"/>
    <property type="match status" value="1"/>
</dbReference>
<keyword evidence="1 6" id="KW-0808">Transferase</keyword>
<dbReference type="NCBIfam" id="TIGR00173">
    <property type="entry name" value="menD"/>
    <property type="match status" value="1"/>
</dbReference>
<feature type="domain" description="Thiamine pyrophosphate enzyme TPP-binding" evidence="7">
    <location>
        <begin position="413"/>
        <end position="548"/>
    </location>
</feature>
<comment type="cofactor">
    <cofactor evidence="6">
        <name>thiamine diphosphate</name>
        <dbReference type="ChEBI" id="CHEBI:58937"/>
    </cofactor>
    <text evidence="6">Binds 1 thiamine pyrophosphate per subunit.</text>
</comment>
<feature type="domain" description="Thiamine pyrophosphate enzyme N-terminal TPP-binding" evidence="8">
    <location>
        <begin position="8"/>
        <end position="116"/>
    </location>
</feature>
<dbReference type="GO" id="GO:0000287">
    <property type="term" value="F:magnesium ion binding"/>
    <property type="evidence" value="ECO:0007669"/>
    <property type="project" value="UniProtKB-UniRule"/>
</dbReference>
<comment type="pathway">
    <text evidence="6">Quinol/quinone metabolism; 1,4-dihydroxy-2-naphthoate biosynthesis; 1,4-dihydroxy-2-naphthoate from chorismate: step 2/7.</text>
</comment>
<evidence type="ECO:0000256" key="2">
    <source>
        <dbReference type="ARBA" id="ARBA00022723"/>
    </source>
</evidence>
<dbReference type="Proteomes" id="UP000007364">
    <property type="component" value="Unassembled WGS sequence"/>
</dbReference>
<organism evidence="10 11">
    <name type="scientific">Galbibacter marinus</name>
    <dbReference type="NCBI Taxonomy" id="555500"/>
    <lineage>
        <taxon>Bacteria</taxon>
        <taxon>Pseudomonadati</taxon>
        <taxon>Bacteroidota</taxon>
        <taxon>Flavobacteriia</taxon>
        <taxon>Flavobacteriales</taxon>
        <taxon>Flavobacteriaceae</taxon>
        <taxon>Galbibacter</taxon>
    </lineage>
</organism>
<accession>K2PXH1</accession>
<comment type="subunit">
    <text evidence="6">Homodimer.</text>
</comment>